<dbReference type="PANTHER" id="PTHR33490">
    <property type="entry name" value="BLR5614 PROTEIN-RELATED"/>
    <property type="match status" value="1"/>
</dbReference>
<name>A0A4V6YUI7_METTU</name>
<sequence>MIYDIHHVTTYEYGTPVRYAHCSLRLSPMDLPGQTVLSSHLSIDPQPSQIVERVCFFGNRVSSMTIDTEHSDLIVEVDTSIDIHRDPPPEPASTRPFEEVREEAFDSESLDKASPAHFLHPSRFVPRFAPAVEYARPSFTPRRPVLEGAVDLMQRIRADFKYDTKATVVSTPISEAFEKRRGVCQDFAHIMIAALRGLGLPAAYVSGYIRTIPPPGKKRLEGADAMHAWVTLWCGADVGWVDLDPTNSMMIGNDHITLARGRDYADISPVAGIILGTREQDVDVSVDVIPREEVEA</sequence>
<protein>
    <submittedName>
        <fullName evidence="2">Transglutaminase</fullName>
    </submittedName>
</protein>
<dbReference type="SUPFAM" id="SSF54001">
    <property type="entry name" value="Cysteine proteinases"/>
    <property type="match status" value="1"/>
</dbReference>
<evidence type="ECO:0000313" key="3">
    <source>
        <dbReference type="Proteomes" id="UP000294360"/>
    </source>
</evidence>
<dbReference type="AlphaFoldDB" id="A0A4V6YUI7"/>
<dbReference type="InterPro" id="IPR002931">
    <property type="entry name" value="Transglutaminase-like"/>
</dbReference>
<evidence type="ECO:0000259" key="1">
    <source>
        <dbReference type="SMART" id="SM00460"/>
    </source>
</evidence>
<gene>
    <name evidence="2" type="ORF">MTUNDRAET4_2270</name>
</gene>
<evidence type="ECO:0000313" key="2">
    <source>
        <dbReference type="EMBL" id="VFU09163.1"/>
    </source>
</evidence>
<dbReference type="InterPro" id="IPR013589">
    <property type="entry name" value="Bac_transglu_N"/>
</dbReference>
<dbReference type="Pfam" id="PF01841">
    <property type="entry name" value="Transglut_core"/>
    <property type="match status" value="1"/>
</dbReference>
<dbReference type="PANTHER" id="PTHR33490:SF7">
    <property type="entry name" value="BLR2979 PROTEIN"/>
    <property type="match status" value="1"/>
</dbReference>
<accession>A0A4V6YUI7</accession>
<dbReference type="InterPro" id="IPR038765">
    <property type="entry name" value="Papain-like_cys_pep_sf"/>
</dbReference>
<dbReference type="Pfam" id="PF08379">
    <property type="entry name" value="Bact_transglu_N"/>
    <property type="match status" value="1"/>
</dbReference>
<proteinExistence type="predicted"/>
<dbReference type="Gene3D" id="3.10.620.30">
    <property type="match status" value="1"/>
</dbReference>
<feature type="domain" description="Transglutaminase-like" evidence="1">
    <location>
        <begin position="176"/>
        <end position="247"/>
    </location>
</feature>
<dbReference type="Proteomes" id="UP000294360">
    <property type="component" value="Chromosome"/>
</dbReference>
<dbReference type="OrthoDB" id="9804023at2"/>
<dbReference type="SMART" id="SM00460">
    <property type="entry name" value="TGc"/>
    <property type="match status" value="1"/>
</dbReference>
<reference evidence="2 3" key="1">
    <citation type="submission" date="2019-03" db="EMBL/GenBank/DDBJ databases">
        <authorList>
            <person name="Kox A.R. M."/>
        </authorList>
    </citation>
    <scope>NUCLEOTIDE SEQUENCE [LARGE SCALE GENOMIC DNA]</scope>
    <source>
        <strain evidence="2">MTUNDRAET4 annotated genome</strain>
    </source>
</reference>
<dbReference type="EMBL" id="LR536450">
    <property type="protein sequence ID" value="VFU09163.1"/>
    <property type="molecule type" value="Genomic_DNA"/>
</dbReference>
<dbReference type="KEGG" id="mtun:MTUNDRAET4_2270"/>
<organism evidence="2 3">
    <name type="scientific">Methylocella tundrae</name>
    <dbReference type="NCBI Taxonomy" id="227605"/>
    <lineage>
        <taxon>Bacteria</taxon>
        <taxon>Pseudomonadati</taxon>
        <taxon>Pseudomonadota</taxon>
        <taxon>Alphaproteobacteria</taxon>
        <taxon>Hyphomicrobiales</taxon>
        <taxon>Beijerinckiaceae</taxon>
        <taxon>Methylocella</taxon>
    </lineage>
</organism>
<dbReference type="RefSeq" id="WP_134489403.1">
    <property type="nucleotide sequence ID" value="NZ_CP139089.1"/>
</dbReference>